<feature type="domain" description="Core-binding (CB)" evidence="8">
    <location>
        <begin position="62"/>
        <end position="138"/>
    </location>
</feature>
<sequence>MATAKKLPSGSYRCQIYDYTDDKGKRHYKSFTAATKKEAEYLATSFKLEETATVKGNLTVSKATEQYINNRLSILSPTTVRTYTGIANNQISKIAKLKIDSITQEQIQVFINSIAGTLSPKTIRNVHGLLNAVIRTYRPNFALKTDLPKKVQPDIHIPSDDEVKQLLAYTKGTELEIPILLAAFGPMRRGEICALEASDINGNIVHVKNAMVKAPDRSWVIKAPKTYSSDRYIEFPDFVIDLLPKEGKITNLHPNMITDRFANLLKKAGLKHFRFHDLRHYSASILHAMGIPDKYIMERGGWSTSSTLKTVYQHTMRGKNKEINKRINDYFESMQHEMQHE</sequence>
<dbReference type="Pfam" id="PF14659">
    <property type="entry name" value="Phage_int_SAM_3"/>
    <property type="match status" value="1"/>
</dbReference>
<dbReference type="PANTHER" id="PTHR30349:SF41">
    <property type="entry name" value="INTEGRASE_RECOMBINASE PROTEIN MJ0367-RELATED"/>
    <property type="match status" value="1"/>
</dbReference>
<organism evidence="9 10">
    <name type="scientific">Lachnoanaerobaculum saburreum DSM 3986</name>
    <dbReference type="NCBI Taxonomy" id="887325"/>
    <lineage>
        <taxon>Bacteria</taxon>
        <taxon>Bacillati</taxon>
        <taxon>Bacillota</taxon>
        <taxon>Clostridia</taxon>
        <taxon>Lachnospirales</taxon>
        <taxon>Lachnospiraceae</taxon>
        <taxon>Lachnoanaerobaculum</taxon>
    </lineage>
</organism>
<dbReference type="PROSITE" id="PS51900">
    <property type="entry name" value="CB"/>
    <property type="match status" value="1"/>
</dbReference>
<evidence type="ECO:0000313" key="10">
    <source>
        <dbReference type="Proteomes" id="UP000003434"/>
    </source>
</evidence>
<evidence type="ECO:0000256" key="5">
    <source>
        <dbReference type="ARBA" id="ARBA00023172"/>
    </source>
</evidence>
<comment type="function">
    <text evidence="1">Site-specific tyrosine recombinase, which acts by catalyzing the cutting and rejoining of the recombining DNA molecules.</text>
</comment>
<dbReference type="GO" id="GO:0015074">
    <property type="term" value="P:DNA integration"/>
    <property type="evidence" value="ECO:0007669"/>
    <property type="project" value="UniProtKB-KW"/>
</dbReference>
<name>E6LK61_9FIRM</name>
<reference evidence="9 10" key="1">
    <citation type="submission" date="2010-12" db="EMBL/GenBank/DDBJ databases">
        <authorList>
            <person name="Muzny D."/>
            <person name="Qin X."/>
            <person name="Deng J."/>
            <person name="Jiang H."/>
            <person name="Liu Y."/>
            <person name="Qu J."/>
            <person name="Song X.-Z."/>
            <person name="Zhang L."/>
            <person name="Thornton R."/>
            <person name="Coyle M."/>
            <person name="Francisco L."/>
            <person name="Jackson L."/>
            <person name="Javaid M."/>
            <person name="Korchina V."/>
            <person name="Kovar C."/>
            <person name="Mata R."/>
            <person name="Mathew T."/>
            <person name="Ngo R."/>
            <person name="Nguyen L."/>
            <person name="Nguyen N."/>
            <person name="Okwuonu G."/>
            <person name="Ongeri F."/>
            <person name="Pham C."/>
            <person name="Simmons D."/>
            <person name="Wilczek-Boney K."/>
            <person name="Hale W."/>
            <person name="Jakkamsetti A."/>
            <person name="Pham P."/>
            <person name="Ruth R."/>
            <person name="San Lucas F."/>
            <person name="Warren J."/>
            <person name="Zhang J."/>
            <person name="Zhao Z."/>
            <person name="Zhou C."/>
            <person name="Zhu D."/>
            <person name="Lee S."/>
            <person name="Bess C."/>
            <person name="Blankenburg K."/>
            <person name="Forbes L."/>
            <person name="Fu Q."/>
            <person name="Gubbala S."/>
            <person name="Hirani K."/>
            <person name="Jayaseelan J.C."/>
            <person name="Lara F."/>
            <person name="Munidasa M."/>
            <person name="Palculict T."/>
            <person name="Patil S."/>
            <person name="Pu L.-L."/>
            <person name="Saada N."/>
            <person name="Tang L."/>
            <person name="Weissenberger G."/>
            <person name="Zhu Y."/>
            <person name="Hemphill L."/>
            <person name="Shang Y."/>
            <person name="Youmans B."/>
            <person name="Ayvaz T."/>
            <person name="Ross M."/>
            <person name="Santibanez J."/>
            <person name="Aqrawi P."/>
            <person name="Gross S."/>
            <person name="Joshi V."/>
            <person name="Fowler G."/>
            <person name="Nazareth L."/>
            <person name="Reid J."/>
            <person name="Worley K."/>
            <person name="Petrosino J."/>
            <person name="Highlander S."/>
            <person name="Gibbs R."/>
        </authorList>
    </citation>
    <scope>NUCLEOTIDE SEQUENCE [LARGE SCALE GENOMIC DNA]</scope>
    <source>
        <strain evidence="9 10">DSM 3986</strain>
    </source>
</reference>
<dbReference type="RefSeq" id="WP_008750117.1">
    <property type="nucleotide sequence ID" value="NZ_GL622296.1"/>
</dbReference>
<comment type="similarity">
    <text evidence="2">Belongs to the 'phage' integrase family.</text>
</comment>
<dbReference type="Proteomes" id="UP000003434">
    <property type="component" value="Unassembled WGS sequence"/>
</dbReference>
<keyword evidence="4 6" id="KW-0238">DNA-binding</keyword>
<dbReference type="InterPro" id="IPR013762">
    <property type="entry name" value="Integrase-like_cat_sf"/>
</dbReference>
<evidence type="ECO:0000313" key="9">
    <source>
        <dbReference type="EMBL" id="EFU77701.1"/>
    </source>
</evidence>
<dbReference type="AlphaFoldDB" id="E6LK61"/>
<dbReference type="InterPro" id="IPR044068">
    <property type="entry name" value="CB"/>
</dbReference>
<gene>
    <name evidence="9" type="ORF">HMPREF0381_0346</name>
</gene>
<dbReference type="InterPro" id="IPR010998">
    <property type="entry name" value="Integrase_recombinase_N"/>
</dbReference>
<dbReference type="EMBL" id="AEPW01000008">
    <property type="protein sequence ID" value="EFU77701.1"/>
    <property type="molecule type" value="Genomic_DNA"/>
</dbReference>
<keyword evidence="5" id="KW-0233">DNA recombination</keyword>
<protein>
    <submittedName>
        <fullName evidence="9">Site-specific recombinase, phage integrase family</fullName>
    </submittedName>
</protein>
<dbReference type="PROSITE" id="PS51898">
    <property type="entry name" value="TYR_RECOMBINASE"/>
    <property type="match status" value="1"/>
</dbReference>
<dbReference type="SUPFAM" id="SSF56349">
    <property type="entry name" value="DNA breaking-rejoining enzymes"/>
    <property type="match status" value="1"/>
</dbReference>
<dbReference type="InterPro" id="IPR011010">
    <property type="entry name" value="DNA_brk_join_enz"/>
</dbReference>
<dbReference type="Gene3D" id="1.10.150.130">
    <property type="match status" value="1"/>
</dbReference>
<comment type="caution">
    <text evidence="9">The sequence shown here is derived from an EMBL/GenBank/DDBJ whole genome shotgun (WGS) entry which is preliminary data.</text>
</comment>
<feature type="domain" description="Tyr recombinase" evidence="7">
    <location>
        <begin position="153"/>
        <end position="325"/>
    </location>
</feature>
<dbReference type="GO" id="GO:0003677">
    <property type="term" value="F:DNA binding"/>
    <property type="evidence" value="ECO:0007669"/>
    <property type="project" value="UniProtKB-UniRule"/>
</dbReference>
<evidence type="ECO:0000256" key="3">
    <source>
        <dbReference type="ARBA" id="ARBA00022908"/>
    </source>
</evidence>
<dbReference type="InterPro" id="IPR004107">
    <property type="entry name" value="Integrase_SAM-like_N"/>
</dbReference>
<proteinExistence type="inferred from homology"/>
<dbReference type="PANTHER" id="PTHR30349">
    <property type="entry name" value="PHAGE INTEGRASE-RELATED"/>
    <property type="match status" value="1"/>
</dbReference>
<accession>E6LK61</accession>
<evidence type="ECO:0000259" key="8">
    <source>
        <dbReference type="PROSITE" id="PS51900"/>
    </source>
</evidence>
<evidence type="ECO:0000256" key="2">
    <source>
        <dbReference type="ARBA" id="ARBA00008857"/>
    </source>
</evidence>
<dbReference type="CDD" id="cd01189">
    <property type="entry name" value="INT_ICEBs1_C_like"/>
    <property type="match status" value="1"/>
</dbReference>
<keyword evidence="3" id="KW-0229">DNA integration</keyword>
<dbReference type="eggNOG" id="COG0582">
    <property type="taxonomic scope" value="Bacteria"/>
</dbReference>
<evidence type="ECO:0000256" key="4">
    <source>
        <dbReference type="ARBA" id="ARBA00023125"/>
    </source>
</evidence>
<dbReference type="Pfam" id="PF00589">
    <property type="entry name" value="Phage_integrase"/>
    <property type="match status" value="1"/>
</dbReference>
<dbReference type="InterPro" id="IPR002104">
    <property type="entry name" value="Integrase_catalytic"/>
</dbReference>
<evidence type="ECO:0000256" key="1">
    <source>
        <dbReference type="ARBA" id="ARBA00003283"/>
    </source>
</evidence>
<dbReference type="HOGENOM" id="CLU_027562_6_0_9"/>
<dbReference type="InterPro" id="IPR050090">
    <property type="entry name" value="Tyrosine_recombinase_XerCD"/>
</dbReference>
<evidence type="ECO:0000259" key="7">
    <source>
        <dbReference type="PROSITE" id="PS51898"/>
    </source>
</evidence>
<evidence type="ECO:0000256" key="6">
    <source>
        <dbReference type="PROSITE-ProRule" id="PRU01248"/>
    </source>
</evidence>
<dbReference type="GO" id="GO:0006310">
    <property type="term" value="P:DNA recombination"/>
    <property type="evidence" value="ECO:0007669"/>
    <property type="project" value="UniProtKB-KW"/>
</dbReference>
<dbReference type="Gene3D" id="1.10.443.10">
    <property type="entry name" value="Intergrase catalytic core"/>
    <property type="match status" value="1"/>
</dbReference>